<feature type="region of interest" description="Disordered" evidence="8">
    <location>
        <begin position="31"/>
        <end position="79"/>
    </location>
</feature>
<evidence type="ECO:0000256" key="1">
    <source>
        <dbReference type="ARBA" id="ARBA00004167"/>
    </source>
</evidence>
<feature type="region of interest" description="Disordered" evidence="8">
    <location>
        <begin position="173"/>
        <end position="217"/>
    </location>
</feature>
<dbReference type="PROSITE" id="PS50217">
    <property type="entry name" value="BZIP"/>
    <property type="match status" value="1"/>
</dbReference>
<evidence type="ECO:0000256" key="5">
    <source>
        <dbReference type="ARBA" id="ARBA00023163"/>
    </source>
</evidence>
<dbReference type="OrthoDB" id="644067at2759"/>
<keyword evidence="7" id="KW-0175">Coiled coil</keyword>
<evidence type="ECO:0000259" key="9">
    <source>
        <dbReference type="PROSITE" id="PS50217"/>
    </source>
</evidence>
<feature type="compositionally biased region" description="Pro residues" evidence="8">
    <location>
        <begin position="185"/>
        <end position="201"/>
    </location>
</feature>
<keyword evidence="4" id="KW-0238">DNA-binding</keyword>
<feature type="compositionally biased region" description="Basic and acidic residues" evidence="8">
    <location>
        <begin position="105"/>
        <end position="118"/>
    </location>
</feature>
<dbReference type="Pfam" id="PF00170">
    <property type="entry name" value="bZIP_1"/>
    <property type="match status" value="1"/>
</dbReference>
<dbReference type="EMBL" id="VSRR010001388">
    <property type="protein sequence ID" value="MPC24898.1"/>
    <property type="molecule type" value="Genomic_DNA"/>
</dbReference>
<dbReference type="SUPFAM" id="SSF57959">
    <property type="entry name" value="Leucine zipper domain"/>
    <property type="match status" value="1"/>
</dbReference>
<dbReference type="InterPro" id="IPR051882">
    <property type="entry name" value="ATF_bZIP_TF"/>
</dbReference>
<dbReference type="Proteomes" id="UP000324222">
    <property type="component" value="Unassembled WGS sequence"/>
</dbReference>
<feature type="compositionally biased region" description="Low complexity" evidence="8">
    <location>
        <begin position="202"/>
        <end position="217"/>
    </location>
</feature>
<accession>A0A5B7DTY4</accession>
<feature type="domain" description="BZIP" evidence="9">
    <location>
        <begin position="247"/>
        <end position="310"/>
    </location>
</feature>
<reference evidence="10 11" key="1">
    <citation type="submission" date="2019-05" db="EMBL/GenBank/DDBJ databases">
        <title>Another draft genome of Portunus trituberculatus and its Hox gene families provides insights of decapod evolution.</title>
        <authorList>
            <person name="Jeong J.-H."/>
            <person name="Song I."/>
            <person name="Kim S."/>
            <person name="Choi T."/>
            <person name="Kim D."/>
            <person name="Ryu S."/>
            <person name="Kim W."/>
        </authorList>
    </citation>
    <scope>NUCLEOTIDE SEQUENCE [LARGE SCALE GENOMIC DNA]</scope>
    <source>
        <tissue evidence="10">Muscle</tissue>
    </source>
</reference>
<dbReference type="GO" id="GO:0005634">
    <property type="term" value="C:nucleus"/>
    <property type="evidence" value="ECO:0007669"/>
    <property type="project" value="TreeGrafter"/>
</dbReference>
<feature type="region of interest" description="Disordered" evidence="8">
    <location>
        <begin position="441"/>
        <end position="485"/>
    </location>
</feature>
<feature type="coiled-coil region" evidence="7">
    <location>
        <begin position="265"/>
        <end position="320"/>
    </location>
</feature>
<comment type="caution">
    <text evidence="10">The sequence shown here is derived from an EMBL/GenBank/DDBJ whole genome shotgun (WGS) entry which is preliminary data.</text>
</comment>
<evidence type="ECO:0000256" key="2">
    <source>
        <dbReference type="ARBA" id="ARBA00009050"/>
    </source>
</evidence>
<dbReference type="GO" id="GO:0000981">
    <property type="term" value="F:DNA-binding transcription factor activity, RNA polymerase II-specific"/>
    <property type="evidence" value="ECO:0007669"/>
    <property type="project" value="TreeGrafter"/>
</dbReference>
<dbReference type="InterPro" id="IPR004827">
    <property type="entry name" value="bZIP"/>
</dbReference>
<dbReference type="PANTHER" id="PTHR46164:SF3">
    <property type="entry name" value="ATF6, ISOFORM C"/>
    <property type="match status" value="1"/>
</dbReference>
<dbReference type="CDD" id="cd14700">
    <property type="entry name" value="bZIP_ATF6"/>
    <property type="match status" value="1"/>
</dbReference>
<dbReference type="InterPro" id="IPR046347">
    <property type="entry name" value="bZIP_sf"/>
</dbReference>
<dbReference type="AlphaFoldDB" id="A0A5B7DTY4"/>
<evidence type="ECO:0000256" key="8">
    <source>
        <dbReference type="SAM" id="MobiDB-lite"/>
    </source>
</evidence>
<proteinExistence type="inferred from homology"/>
<evidence type="ECO:0000313" key="11">
    <source>
        <dbReference type="Proteomes" id="UP000324222"/>
    </source>
</evidence>
<dbReference type="Gene3D" id="1.20.5.170">
    <property type="match status" value="1"/>
</dbReference>
<feature type="region of interest" description="Disordered" evidence="8">
    <location>
        <begin position="101"/>
        <end position="129"/>
    </location>
</feature>
<keyword evidence="6" id="KW-0539">Nucleus</keyword>
<feature type="compositionally biased region" description="Low complexity" evidence="8">
    <location>
        <begin position="51"/>
        <end position="75"/>
    </location>
</feature>
<sequence>MYFSDVSESSSDDDLIHKLSNDLELPLALDDLEPVPPWPCQPGEVFQMLPSGNASSSSSSSSSSLSSFPSTRSSSIKCEDDLTAEDLARALYPNMVATPGVEMNEVDRESTVKEEPASPRHMLQLPPSPDETRDIWDLLCGSDVKPSIKVISIVNSSSVPKLTLPKTAVTRTISGGNTRIVQVKAPPPANQPPPSTTPTPSPLSSILPPQVSTPATVGTPAPAAPLAPLAPALTPGLKLCSIPDLKAFKRQQRMIKNRESASLSRKKKKEYLNSLELKFADLEGENKRLKEENLRLLQRVATLETECDSLRRSVGRASNRKTTTALFALIFLFSLNLGPLSSEEQRAVLASAPRLSSFLEAIQRRDDTYYVVSFSPDHLLVPATARNDSARPRMSLLMPTPRPMNESLAPPRNHVALMQIDCEVMHTRLVHVAEEFIPPHLRAGGSNASHPAPQAPPEAPQSSQAESKRRPKSRPFLPNTGQPSQ</sequence>
<dbReference type="GO" id="GO:0030968">
    <property type="term" value="P:endoplasmic reticulum unfolded protein response"/>
    <property type="evidence" value="ECO:0007669"/>
    <property type="project" value="TreeGrafter"/>
</dbReference>
<evidence type="ECO:0000313" key="10">
    <source>
        <dbReference type="EMBL" id="MPC24898.1"/>
    </source>
</evidence>
<dbReference type="SMART" id="SM00338">
    <property type="entry name" value="BRLZ"/>
    <property type="match status" value="1"/>
</dbReference>
<keyword evidence="11" id="KW-1185">Reference proteome</keyword>
<dbReference type="PRINTS" id="PR00041">
    <property type="entry name" value="LEUZIPPRCREB"/>
</dbReference>
<organism evidence="10 11">
    <name type="scientific">Portunus trituberculatus</name>
    <name type="common">Swimming crab</name>
    <name type="synonym">Neptunus trituberculatus</name>
    <dbReference type="NCBI Taxonomy" id="210409"/>
    <lineage>
        <taxon>Eukaryota</taxon>
        <taxon>Metazoa</taxon>
        <taxon>Ecdysozoa</taxon>
        <taxon>Arthropoda</taxon>
        <taxon>Crustacea</taxon>
        <taxon>Multicrustacea</taxon>
        <taxon>Malacostraca</taxon>
        <taxon>Eumalacostraca</taxon>
        <taxon>Eucarida</taxon>
        <taxon>Decapoda</taxon>
        <taxon>Pleocyemata</taxon>
        <taxon>Brachyura</taxon>
        <taxon>Eubrachyura</taxon>
        <taxon>Portunoidea</taxon>
        <taxon>Portunidae</taxon>
        <taxon>Portuninae</taxon>
        <taxon>Portunus</taxon>
    </lineage>
</organism>
<evidence type="ECO:0000256" key="6">
    <source>
        <dbReference type="ARBA" id="ARBA00023242"/>
    </source>
</evidence>
<keyword evidence="5" id="KW-0804">Transcription</keyword>
<dbReference type="PANTHER" id="PTHR46164">
    <property type="entry name" value="ATF6, ISOFORM C"/>
    <property type="match status" value="1"/>
</dbReference>
<evidence type="ECO:0000256" key="7">
    <source>
        <dbReference type="SAM" id="Coils"/>
    </source>
</evidence>
<comment type="subcellular location">
    <subcellularLocation>
        <location evidence="1">Membrane</location>
        <topology evidence="1">Single-pass membrane protein</topology>
    </subcellularLocation>
</comment>
<keyword evidence="3" id="KW-0805">Transcription regulation</keyword>
<dbReference type="GO" id="GO:0000978">
    <property type="term" value="F:RNA polymerase II cis-regulatory region sequence-specific DNA binding"/>
    <property type="evidence" value="ECO:0007669"/>
    <property type="project" value="TreeGrafter"/>
</dbReference>
<protein>
    <submittedName>
        <fullName evidence="10">Cyclic AMP-dependent transcription factor ATF-6 alpha</fullName>
    </submittedName>
</protein>
<evidence type="ECO:0000256" key="4">
    <source>
        <dbReference type="ARBA" id="ARBA00023125"/>
    </source>
</evidence>
<comment type="similarity">
    <text evidence="2">Belongs to the bZIP family. ATF subfamily.</text>
</comment>
<name>A0A5B7DTY4_PORTR</name>
<evidence type="ECO:0000256" key="3">
    <source>
        <dbReference type="ARBA" id="ARBA00023015"/>
    </source>
</evidence>
<gene>
    <name evidence="10" type="primary">ATF6</name>
    <name evidence="10" type="ORF">E2C01_017991</name>
</gene>
<dbReference type="GO" id="GO:0016020">
    <property type="term" value="C:membrane"/>
    <property type="evidence" value="ECO:0007669"/>
    <property type="project" value="UniProtKB-SubCell"/>
</dbReference>